<organism evidence="3 4">
    <name type="scientific">Capillimicrobium parvum</name>
    <dbReference type="NCBI Taxonomy" id="2884022"/>
    <lineage>
        <taxon>Bacteria</taxon>
        <taxon>Bacillati</taxon>
        <taxon>Actinomycetota</taxon>
        <taxon>Thermoleophilia</taxon>
        <taxon>Solirubrobacterales</taxon>
        <taxon>Capillimicrobiaceae</taxon>
        <taxon>Capillimicrobium</taxon>
    </lineage>
</organism>
<evidence type="ECO:0000313" key="4">
    <source>
        <dbReference type="Proteomes" id="UP001162834"/>
    </source>
</evidence>
<evidence type="ECO:0000256" key="2">
    <source>
        <dbReference type="SAM" id="SignalP"/>
    </source>
</evidence>
<name>A0A9E7BZK1_9ACTN</name>
<dbReference type="RefSeq" id="WP_259315146.1">
    <property type="nucleotide sequence ID" value="NZ_CP087164.1"/>
</dbReference>
<keyword evidence="2" id="KW-0732">Signal</keyword>
<gene>
    <name evidence="3" type="ORF">DSM104329_01848</name>
</gene>
<feature type="region of interest" description="Disordered" evidence="1">
    <location>
        <begin position="79"/>
        <end position="104"/>
    </location>
</feature>
<sequence>MLRLSRIHVALGATAIAAPLLAGCGNDRTHANEERPPSPIVVTASISKHKVSVSPTTFGAGPIRLVITNQTDRSQQITLESADDPGSGNAGIRQETGPINPRDTASLAANVTQGPYRVHVKGNDISAARLDVGEERASAQQDLLLP</sequence>
<dbReference type="AlphaFoldDB" id="A0A9E7BZK1"/>
<dbReference type="Proteomes" id="UP001162834">
    <property type="component" value="Chromosome"/>
</dbReference>
<evidence type="ECO:0000256" key="1">
    <source>
        <dbReference type="SAM" id="MobiDB-lite"/>
    </source>
</evidence>
<evidence type="ECO:0000313" key="3">
    <source>
        <dbReference type="EMBL" id="UGS35460.1"/>
    </source>
</evidence>
<reference evidence="3" key="1">
    <citation type="journal article" date="2022" name="Int. J. Syst. Evol. Microbiol.">
        <title>Pseudomonas aegrilactucae sp. nov. and Pseudomonas morbosilactucae sp. nov., pathogens causing bacterial rot of lettuce in Japan.</title>
        <authorList>
            <person name="Sawada H."/>
            <person name="Fujikawa T."/>
            <person name="Satou M."/>
        </authorList>
    </citation>
    <scope>NUCLEOTIDE SEQUENCE</scope>
    <source>
        <strain evidence="3">0166_1</strain>
    </source>
</reference>
<dbReference type="PROSITE" id="PS51257">
    <property type="entry name" value="PROKAR_LIPOPROTEIN"/>
    <property type="match status" value="1"/>
</dbReference>
<feature type="chain" id="PRO_5038725070" description="Lipoprotein" evidence="2">
    <location>
        <begin position="23"/>
        <end position="146"/>
    </location>
</feature>
<feature type="signal peptide" evidence="2">
    <location>
        <begin position="1"/>
        <end position="22"/>
    </location>
</feature>
<dbReference type="EMBL" id="CP087164">
    <property type="protein sequence ID" value="UGS35460.1"/>
    <property type="molecule type" value="Genomic_DNA"/>
</dbReference>
<keyword evidence="4" id="KW-1185">Reference proteome</keyword>
<protein>
    <recommendedName>
        <fullName evidence="5">Lipoprotein</fullName>
    </recommendedName>
</protein>
<dbReference type="KEGG" id="sbae:DSM104329_01848"/>
<proteinExistence type="predicted"/>
<accession>A0A9E7BZK1</accession>
<evidence type="ECO:0008006" key="5">
    <source>
        <dbReference type="Google" id="ProtNLM"/>
    </source>
</evidence>